<proteinExistence type="predicted"/>
<dbReference type="Proteomes" id="UP000054632">
    <property type="component" value="Unassembled WGS sequence"/>
</dbReference>
<evidence type="ECO:0000313" key="1">
    <source>
        <dbReference type="EMBL" id="KRY76835.1"/>
    </source>
</evidence>
<sequence>MAPVLRLLCEMKKLSIVVLKIFYPKFSFNCFNFQHFRHTVKFFALQESCSTLMKGFSLFAQCRCASCYGFHQPFK</sequence>
<protein>
    <submittedName>
        <fullName evidence="1">Uncharacterized protein</fullName>
    </submittedName>
</protein>
<accession>A0A0V1EUV8</accession>
<reference evidence="1 2" key="1">
    <citation type="submission" date="2015-01" db="EMBL/GenBank/DDBJ databases">
        <title>Evolution of Trichinella species and genotypes.</title>
        <authorList>
            <person name="Korhonen P.K."/>
            <person name="Edoardo P."/>
            <person name="Giuseppe L.R."/>
            <person name="Gasser R.B."/>
        </authorList>
    </citation>
    <scope>NUCLEOTIDE SEQUENCE [LARGE SCALE GENOMIC DNA]</scope>
    <source>
        <strain evidence="1">ISS13</strain>
    </source>
</reference>
<dbReference type="AlphaFoldDB" id="A0A0V1EUV8"/>
<gene>
    <name evidence="1" type="ORF">T4A_6030</name>
</gene>
<name>A0A0V1EUV8_TRIPS</name>
<dbReference type="EMBL" id="JYDR01000010">
    <property type="protein sequence ID" value="KRY76835.1"/>
    <property type="molecule type" value="Genomic_DNA"/>
</dbReference>
<organism evidence="1 2">
    <name type="scientific">Trichinella pseudospiralis</name>
    <name type="common">Parasitic roundworm</name>
    <dbReference type="NCBI Taxonomy" id="6337"/>
    <lineage>
        <taxon>Eukaryota</taxon>
        <taxon>Metazoa</taxon>
        <taxon>Ecdysozoa</taxon>
        <taxon>Nematoda</taxon>
        <taxon>Enoplea</taxon>
        <taxon>Dorylaimia</taxon>
        <taxon>Trichinellida</taxon>
        <taxon>Trichinellidae</taxon>
        <taxon>Trichinella</taxon>
    </lineage>
</organism>
<evidence type="ECO:0000313" key="2">
    <source>
        <dbReference type="Proteomes" id="UP000054632"/>
    </source>
</evidence>
<comment type="caution">
    <text evidence="1">The sequence shown here is derived from an EMBL/GenBank/DDBJ whole genome shotgun (WGS) entry which is preliminary data.</text>
</comment>